<sequence length="563" mass="62873">MRSRDEHHVHHELEEKFNSLHGLVGNISSSNFEDFQLPKSPSRNPTVETSKEKPAKGKTSSPNAASDASALAGPSSTTLATSGSQNICQFCDKGGFPTRKALKYHLFRIHHQPMKKASQPQQHQRTQQDQDTVPLSPTVSTFPLVREGDTLLVDFPITGDVSCPELRCGRKFVCKSWSSVVWSVKKHLRIFHHLSAITTRLRCGSCHDDLVKPLKKHNCLHGLDHYSPHHSSQWRCEPCGLSFPSQLSLRNHLNGHKKSQLRDAAPKLSLPTTARRKTRRKRGNSGSPAFLDEPSVVTDGNTMLAPPVLQEPLAVSNASDAEDDPGPLSHLHEAFDCLLEGPPSGDYFDTFERYAQDFVQEAILHLFPEGSDRRVPSSSSSSPPNMDDGATCQRLYKRNRRRAVREIMGHAGERCKIPLLSLQTFFTECWEGGTSDPQLYSSSESPGRVELLDAEFSPKEVWSLLKKAENTAPGPDRLTYHHLRTVDPGARLLSKIFNLCVRFRRVPSSWKVSTTILIPKGGDPSDVANWRPIALSNTSYKIFTKCLASRLSAWCERYDTISF</sequence>
<protein>
    <submittedName>
        <fullName evidence="4">Retrovirus-related Pol polyprotein from type-2 retrotransposable element R2DM</fullName>
    </submittedName>
</protein>
<evidence type="ECO:0000259" key="3">
    <source>
        <dbReference type="PROSITE" id="PS50157"/>
    </source>
</evidence>
<evidence type="ECO:0000313" key="4">
    <source>
        <dbReference type="EMBL" id="GIY31133.1"/>
    </source>
</evidence>
<keyword evidence="1" id="KW-0863">Zinc-finger</keyword>
<evidence type="ECO:0000256" key="1">
    <source>
        <dbReference type="PROSITE-ProRule" id="PRU00042"/>
    </source>
</evidence>
<dbReference type="AlphaFoldDB" id="A0AAV4S9F0"/>
<feature type="region of interest" description="Disordered" evidence="2">
    <location>
        <begin position="32"/>
        <end position="82"/>
    </location>
</feature>
<feature type="region of interest" description="Disordered" evidence="2">
    <location>
        <begin position="255"/>
        <end position="298"/>
    </location>
</feature>
<keyword evidence="1" id="KW-0862">Zinc</keyword>
<feature type="region of interest" description="Disordered" evidence="2">
    <location>
        <begin position="112"/>
        <end position="137"/>
    </location>
</feature>
<dbReference type="SMART" id="SM00355">
    <property type="entry name" value="ZnF_C2H2"/>
    <property type="match status" value="2"/>
</dbReference>
<evidence type="ECO:0000313" key="5">
    <source>
        <dbReference type="Proteomes" id="UP001054837"/>
    </source>
</evidence>
<accession>A0AAV4S9F0</accession>
<dbReference type="PANTHER" id="PTHR19446">
    <property type="entry name" value="REVERSE TRANSCRIPTASES"/>
    <property type="match status" value="1"/>
</dbReference>
<dbReference type="Proteomes" id="UP001054837">
    <property type="component" value="Unassembled WGS sequence"/>
</dbReference>
<name>A0AAV4S9F0_9ARAC</name>
<proteinExistence type="predicted"/>
<gene>
    <name evidence="4" type="primary">pol_1971</name>
    <name evidence="4" type="ORF">CDAR_394991</name>
</gene>
<comment type="caution">
    <text evidence="4">The sequence shown here is derived from an EMBL/GenBank/DDBJ whole genome shotgun (WGS) entry which is preliminary data.</text>
</comment>
<keyword evidence="5" id="KW-1185">Reference proteome</keyword>
<feature type="compositionally biased region" description="Polar residues" evidence="2">
    <location>
        <begin position="32"/>
        <end position="48"/>
    </location>
</feature>
<dbReference type="EMBL" id="BPLQ01007613">
    <property type="protein sequence ID" value="GIY31133.1"/>
    <property type="molecule type" value="Genomic_DNA"/>
</dbReference>
<feature type="region of interest" description="Disordered" evidence="2">
    <location>
        <begin position="369"/>
        <end position="390"/>
    </location>
</feature>
<feature type="compositionally biased region" description="Basic residues" evidence="2">
    <location>
        <begin position="274"/>
        <end position="283"/>
    </location>
</feature>
<evidence type="ECO:0000256" key="2">
    <source>
        <dbReference type="SAM" id="MobiDB-lite"/>
    </source>
</evidence>
<dbReference type="InterPro" id="IPR013087">
    <property type="entry name" value="Znf_C2H2_type"/>
</dbReference>
<feature type="domain" description="C2H2-type" evidence="3">
    <location>
        <begin position="234"/>
        <end position="261"/>
    </location>
</feature>
<dbReference type="PROSITE" id="PS50157">
    <property type="entry name" value="ZINC_FINGER_C2H2_2"/>
    <property type="match status" value="1"/>
</dbReference>
<dbReference type="GO" id="GO:0008270">
    <property type="term" value="F:zinc ion binding"/>
    <property type="evidence" value="ECO:0007669"/>
    <property type="project" value="UniProtKB-KW"/>
</dbReference>
<keyword evidence="1" id="KW-0479">Metal-binding</keyword>
<dbReference type="Pfam" id="PF12874">
    <property type="entry name" value="zf-met"/>
    <property type="match status" value="1"/>
</dbReference>
<feature type="compositionally biased region" description="Low complexity" evidence="2">
    <location>
        <begin position="119"/>
        <end position="130"/>
    </location>
</feature>
<reference evidence="4 5" key="1">
    <citation type="submission" date="2021-06" db="EMBL/GenBank/DDBJ databases">
        <title>Caerostris darwini draft genome.</title>
        <authorList>
            <person name="Kono N."/>
            <person name="Arakawa K."/>
        </authorList>
    </citation>
    <scope>NUCLEOTIDE SEQUENCE [LARGE SCALE GENOMIC DNA]</scope>
</reference>
<organism evidence="4 5">
    <name type="scientific">Caerostris darwini</name>
    <dbReference type="NCBI Taxonomy" id="1538125"/>
    <lineage>
        <taxon>Eukaryota</taxon>
        <taxon>Metazoa</taxon>
        <taxon>Ecdysozoa</taxon>
        <taxon>Arthropoda</taxon>
        <taxon>Chelicerata</taxon>
        <taxon>Arachnida</taxon>
        <taxon>Araneae</taxon>
        <taxon>Araneomorphae</taxon>
        <taxon>Entelegynae</taxon>
        <taxon>Araneoidea</taxon>
        <taxon>Araneidae</taxon>
        <taxon>Caerostris</taxon>
    </lineage>
</organism>
<dbReference type="PROSITE" id="PS00028">
    <property type="entry name" value="ZINC_FINGER_C2H2_1"/>
    <property type="match status" value="1"/>
</dbReference>